<reference evidence="3 4" key="1">
    <citation type="journal article" date="2014" name="Int. J. Syst. Evol. Microbiol.">
        <title>Complete genome sequence of Corynebacterium casei LMG S-19264T (=DSM 44701T), isolated from a smear-ripened cheese.</title>
        <authorList>
            <consortium name="US DOE Joint Genome Institute (JGI-PGF)"/>
            <person name="Walter F."/>
            <person name="Albersmeier A."/>
            <person name="Kalinowski J."/>
            <person name="Ruckert C."/>
        </authorList>
    </citation>
    <scope>NUCLEOTIDE SEQUENCE [LARGE SCALE GENOMIC DNA]</scope>
    <source>
        <strain evidence="3 4">KCTC 19473</strain>
    </source>
</reference>
<dbReference type="RefSeq" id="WP_026115621.1">
    <property type="nucleotide sequence ID" value="NZ_BMXL01000001.1"/>
</dbReference>
<dbReference type="InterPro" id="IPR047693">
    <property type="entry name" value="RNA-guided_IscB-like"/>
</dbReference>
<feature type="compositionally biased region" description="Basic and acidic residues" evidence="1">
    <location>
        <begin position="30"/>
        <end position="51"/>
    </location>
</feature>
<name>A0A918X6M2_9ACTN</name>
<keyword evidence="4" id="KW-1185">Reference proteome</keyword>
<feature type="region of interest" description="Disordered" evidence="1">
    <location>
        <begin position="1"/>
        <end position="97"/>
    </location>
</feature>
<accession>A0A918X6M2</accession>
<dbReference type="CDD" id="cd00085">
    <property type="entry name" value="HNHc"/>
    <property type="match status" value="1"/>
</dbReference>
<dbReference type="NCBIfam" id="NF040563">
    <property type="entry name" value="guided_IscB"/>
    <property type="match status" value="1"/>
</dbReference>
<evidence type="ECO:0000259" key="2">
    <source>
        <dbReference type="SMART" id="SM00507"/>
    </source>
</evidence>
<gene>
    <name evidence="3" type="ORF">GCM10007147_00840</name>
</gene>
<organism evidence="3 4">
    <name type="scientific">Nocardiopsis kunsanensis</name>
    <dbReference type="NCBI Taxonomy" id="141693"/>
    <lineage>
        <taxon>Bacteria</taxon>
        <taxon>Bacillati</taxon>
        <taxon>Actinomycetota</taxon>
        <taxon>Actinomycetes</taxon>
        <taxon>Streptosporangiales</taxon>
        <taxon>Nocardiopsidaceae</taxon>
        <taxon>Nocardiopsis</taxon>
    </lineage>
</organism>
<feature type="domain" description="HNH nuclease" evidence="2">
    <location>
        <begin position="271"/>
        <end position="322"/>
    </location>
</feature>
<dbReference type="InterPro" id="IPR029471">
    <property type="entry name" value="HNH_5"/>
</dbReference>
<dbReference type="Gene3D" id="1.10.30.50">
    <property type="match status" value="1"/>
</dbReference>
<evidence type="ECO:0000313" key="4">
    <source>
        <dbReference type="Proteomes" id="UP000654947"/>
    </source>
</evidence>
<dbReference type="AlphaFoldDB" id="A0A918X6M2"/>
<dbReference type="PANTHER" id="PTHR33877:SF2">
    <property type="entry name" value="OS07G0170200 PROTEIN"/>
    <property type="match status" value="1"/>
</dbReference>
<feature type="compositionally biased region" description="Basic and acidic residues" evidence="1">
    <location>
        <begin position="73"/>
        <end position="83"/>
    </location>
</feature>
<protein>
    <recommendedName>
        <fullName evidence="2">HNH nuclease domain-containing protein</fullName>
    </recommendedName>
</protein>
<dbReference type="InterPro" id="IPR025938">
    <property type="entry name" value="RRXRR_dom"/>
</dbReference>
<dbReference type="Pfam" id="PF14239">
    <property type="entry name" value="RRXRR"/>
    <property type="match status" value="1"/>
</dbReference>
<comment type="caution">
    <text evidence="3">The sequence shown here is derived from an EMBL/GenBank/DDBJ whole genome shotgun (WGS) entry which is preliminary data.</text>
</comment>
<sequence>MATFRTGEQTHPGVLPQRRALEFGPADNPGIRDETGPEHRDAVPGTEHVRGETGPASPGGSGVTPDPAGVGEQGREAHTERSEPYVFVPDKNQNPLQPCAPARARKLLGKGRAVVHRRTPCTIRLRDRTVAESKVGGVQVGVDPGSQHTGIAVFTHRAGQRRGRYSIQLNHSDARIRKNMGQRAAYRRRRRSANLRYRPPRFSNRTRPRGWLTPSLRHRVDTTTSRVDRSARWAPVRAVHMERVAFDTHALSPGQPLEGIEYQQGTLHGYEVRGCLLAKFGRACVYCGAAKTPLNLDRVHPRSKGGSDRVSNLVLACVPCNQAKGHRPVAEFAPDRAARILSRAKAPLRDATAAQSTRWALWRTLQERTPPRVGSGGRTKWNRMCNQLPKTHTLDALVAGEADTVTETVGRVLVAGRTGRGSYARTRTDRYGFARLRLPRVKRFFTFATGDLVRAVVPAGKKAGSYTGRVAVRASGRFNITTARGTVQGIGHKHMRLLQRADGYGYTWKGEGVPSRP</sequence>
<proteinExistence type="predicted"/>
<dbReference type="PANTHER" id="PTHR33877">
    <property type="entry name" value="SLL1193 PROTEIN"/>
    <property type="match status" value="1"/>
</dbReference>
<dbReference type="InterPro" id="IPR003615">
    <property type="entry name" value="HNH_nuc"/>
</dbReference>
<dbReference type="Pfam" id="PF14279">
    <property type="entry name" value="HNH_5"/>
    <property type="match status" value="1"/>
</dbReference>
<dbReference type="EMBL" id="BMXL01000001">
    <property type="protein sequence ID" value="GHD14618.1"/>
    <property type="molecule type" value="Genomic_DNA"/>
</dbReference>
<dbReference type="SMART" id="SM00507">
    <property type="entry name" value="HNHc"/>
    <property type="match status" value="1"/>
</dbReference>
<evidence type="ECO:0000256" key="1">
    <source>
        <dbReference type="SAM" id="MobiDB-lite"/>
    </source>
</evidence>
<dbReference type="Proteomes" id="UP000654947">
    <property type="component" value="Unassembled WGS sequence"/>
</dbReference>
<evidence type="ECO:0000313" key="3">
    <source>
        <dbReference type="EMBL" id="GHD14618.1"/>
    </source>
</evidence>
<dbReference type="InterPro" id="IPR052892">
    <property type="entry name" value="NA-targeting_endonuclease"/>
</dbReference>